<evidence type="ECO:0000256" key="4">
    <source>
        <dbReference type="ARBA" id="ARBA00022691"/>
    </source>
</evidence>
<evidence type="ECO:0000256" key="5">
    <source>
        <dbReference type="ARBA" id="ARBA00022694"/>
    </source>
</evidence>
<dbReference type="Gene3D" id="3.40.1280.10">
    <property type="match status" value="1"/>
</dbReference>
<feature type="binding site" evidence="7">
    <location>
        <position position="148"/>
    </location>
    <ligand>
        <name>S-adenosyl-L-methionine</name>
        <dbReference type="ChEBI" id="CHEBI:59789"/>
    </ligand>
</feature>
<evidence type="ECO:0000256" key="6">
    <source>
        <dbReference type="ARBA" id="ARBA00022884"/>
    </source>
</evidence>
<feature type="domain" description="tRNA/rRNA methyltransferase SpoU type" evidence="8">
    <location>
        <begin position="28"/>
        <end position="168"/>
    </location>
</feature>
<proteinExistence type="inferred from homology"/>
<evidence type="ECO:0000256" key="7">
    <source>
        <dbReference type="HAMAP-Rule" id="MF_02060"/>
    </source>
</evidence>
<keyword evidence="2 7" id="KW-0489">Methyltransferase</keyword>
<dbReference type="PANTHER" id="PTHR43453">
    <property type="entry name" value="RRNA METHYLASE-LIKE"/>
    <property type="match status" value="1"/>
</dbReference>
<dbReference type="CDD" id="cd18092">
    <property type="entry name" value="SpoU-like_TrmH"/>
    <property type="match status" value="1"/>
</dbReference>
<comment type="catalytic activity">
    <reaction evidence="7">
        <text>guanosine(18) in tRNA + S-adenosyl-L-methionine = 2'-O-methylguanosine(18) in tRNA + S-adenosyl-L-homocysteine + H(+)</text>
        <dbReference type="Rhea" id="RHEA:20077"/>
        <dbReference type="Rhea" id="RHEA-COMP:10190"/>
        <dbReference type="Rhea" id="RHEA-COMP:10192"/>
        <dbReference type="ChEBI" id="CHEBI:15378"/>
        <dbReference type="ChEBI" id="CHEBI:57856"/>
        <dbReference type="ChEBI" id="CHEBI:59789"/>
        <dbReference type="ChEBI" id="CHEBI:74269"/>
        <dbReference type="ChEBI" id="CHEBI:74445"/>
        <dbReference type="EC" id="2.1.1.34"/>
    </reaction>
</comment>
<dbReference type="Proteomes" id="UP000434052">
    <property type="component" value="Unassembled WGS sequence"/>
</dbReference>
<dbReference type="Pfam" id="PF00588">
    <property type="entry name" value="SpoU_methylase"/>
    <property type="match status" value="1"/>
</dbReference>
<dbReference type="InterPro" id="IPR029026">
    <property type="entry name" value="tRNA_m1G_MTases_N"/>
</dbReference>
<dbReference type="GO" id="GO:0002938">
    <property type="term" value="P:tRNA guanine ribose methylation"/>
    <property type="evidence" value="ECO:0007669"/>
    <property type="project" value="UniProtKB-UniRule"/>
</dbReference>
<dbReference type="GO" id="GO:0000049">
    <property type="term" value="F:tRNA binding"/>
    <property type="evidence" value="ECO:0007669"/>
    <property type="project" value="UniProtKB-UniRule"/>
</dbReference>
<evidence type="ECO:0000313" key="11">
    <source>
        <dbReference type="Proteomes" id="UP000434052"/>
    </source>
</evidence>
<gene>
    <name evidence="7" type="primary">trmH</name>
    <name evidence="10" type="ORF">DQK91_07825</name>
    <name evidence="9" type="ORF">E8L03_01155</name>
</gene>
<dbReference type="EC" id="2.1.1.34" evidence="7"/>
<keyword evidence="5 7" id="KW-0819">tRNA processing</keyword>
<keyword evidence="12" id="KW-1185">Reference proteome</keyword>
<dbReference type="InterPro" id="IPR033671">
    <property type="entry name" value="TrmH"/>
</dbReference>
<evidence type="ECO:0000256" key="2">
    <source>
        <dbReference type="ARBA" id="ARBA00022603"/>
    </source>
</evidence>
<name>A0A6P1ZKN1_9BACT</name>
<keyword evidence="3 7" id="KW-0808">Transferase</keyword>
<dbReference type="EMBL" id="CP039543">
    <property type="protein sequence ID" value="QJT07612.1"/>
    <property type="molecule type" value="Genomic_DNA"/>
</dbReference>
<evidence type="ECO:0000313" key="9">
    <source>
        <dbReference type="EMBL" id="QJT07612.1"/>
    </source>
</evidence>
<comment type="function">
    <text evidence="7">Catalyzes the 2'-O methylation of guanosine at position 18 in tRNA.</text>
</comment>
<evidence type="ECO:0000313" key="12">
    <source>
        <dbReference type="Proteomes" id="UP000503251"/>
    </source>
</evidence>
<evidence type="ECO:0000259" key="8">
    <source>
        <dbReference type="Pfam" id="PF00588"/>
    </source>
</evidence>
<dbReference type="HAMAP" id="MF_02060">
    <property type="entry name" value="tRNA_methyltr_TrmH"/>
    <property type="match status" value="1"/>
</dbReference>
<reference evidence="10 11" key="1">
    <citation type="submission" date="2018-06" db="EMBL/GenBank/DDBJ databases">
        <title>Complete genome of Desulfovibrio marinus P48SEP.</title>
        <authorList>
            <person name="Crispim J.S."/>
            <person name="Vidigal P.M.P."/>
            <person name="Silva L.C.F."/>
            <person name="Araujo L.C."/>
            <person name="Laguardia C.N."/>
            <person name="Dias R.S."/>
            <person name="Sousa M.P."/>
            <person name="Paula S.O."/>
            <person name="Silva C."/>
        </authorList>
    </citation>
    <scope>NUCLEOTIDE SEQUENCE [LARGE SCALE GENOMIC DNA]</scope>
    <source>
        <strain evidence="10 11">P48SEP</strain>
    </source>
</reference>
<dbReference type="InterPro" id="IPR029028">
    <property type="entry name" value="Alpha/beta_knot_MTases"/>
</dbReference>
<comment type="similarity">
    <text evidence="7">Belongs to the class IV-like SAM-binding methyltransferase superfamily. RNA methyltransferase TrmH family.</text>
</comment>
<dbReference type="SUPFAM" id="SSF75217">
    <property type="entry name" value="alpha/beta knot"/>
    <property type="match status" value="1"/>
</dbReference>
<protein>
    <recommendedName>
        <fullName evidence="7">tRNA (guanosine(18)-2'-O)-methyltransferase</fullName>
        <ecNumber evidence="7">2.1.1.34</ecNumber>
    </recommendedName>
    <alternativeName>
        <fullName evidence="7">tRNA [Gm18] methyltransferase</fullName>
    </alternativeName>
</protein>
<keyword evidence="6 7" id="KW-0694">RNA-binding</keyword>
<dbReference type="Proteomes" id="UP000503251">
    <property type="component" value="Chromosome"/>
</dbReference>
<dbReference type="EMBL" id="QMIF01000004">
    <property type="protein sequence ID" value="TVM34475.1"/>
    <property type="molecule type" value="Genomic_DNA"/>
</dbReference>
<reference evidence="9 12" key="2">
    <citation type="submission" date="2019-04" db="EMBL/GenBank/DDBJ databases">
        <title>Isolation and culture of sulfate reducing bacteria from the cold seep of the South China Sea.</title>
        <authorList>
            <person name="Sun C."/>
            <person name="Liu R."/>
        </authorList>
    </citation>
    <scope>NUCLEOTIDE SEQUENCE [LARGE SCALE GENOMIC DNA]</scope>
    <source>
        <strain evidence="9 12">CS1</strain>
    </source>
</reference>
<comment type="caution">
    <text evidence="7">Lacks conserved residue(s) required for the propagation of feature annotation.</text>
</comment>
<dbReference type="InterPro" id="IPR001537">
    <property type="entry name" value="SpoU_MeTrfase"/>
</dbReference>
<dbReference type="OrthoDB" id="9785673at2"/>
<sequence>MARNPNLPPSERRLARIRYVLARRQKDLTLVLSNIHDPHNVSAIYRSCDAFGVHKVHLHYTDTAFPTLGRKSSGSARKWVETVRHKDRDALAAALREAGSYVIATGFSETARPLTDFDFTKPTAIIFGNEHDGVEDELKEIAHAEAYIPMMGMVQSLNVSVAAAVTLFEAWRQRNEAGMYDTPSFPPEELAALEAAWCKR</sequence>
<evidence type="ECO:0000313" key="10">
    <source>
        <dbReference type="EMBL" id="TVM34475.1"/>
    </source>
</evidence>
<dbReference type="AlphaFoldDB" id="A0A6P1ZKN1"/>
<feature type="binding site" evidence="7">
    <location>
        <position position="157"/>
    </location>
    <ligand>
        <name>S-adenosyl-L-methionine</name>
        <dbReference type="ChEBI" id="CHEBI:59789"/>
    </ligand>
</feature>
<dbReference type="GO" id="GO:0141100">
    <property type="term" value="F:tRNA (guanine(18)-2'-O)-methyltransferase activity"/>
    <property type="evidence" value="ECO:0007669"/>
    <property type="project" value="UniProtKB-UniRule"/>
</dbReference>
<dbReference type="PANTHER" id="PTHR43453:SF1">
    <property type="entry name" value="TRNA_RRNA METHYLTRANSFERASE SPOU TYPE DOMAIN-CONTAINING PROTEIN"/>
    <property type="match status" value="1"/>
</dbReference>
<evidence type="ECO:0000256" key="1">
    <source>
        <dbReference type="ARBA" id="ARBA00022555"/>
    </source>
</evidence>
<dbReference type="RefSeq" id="WP_144234867.1">
    <property type="nucleotide sequence ID" value="NZ_CP039543.1"/>
</dbReference>
<keyword evidence="4 7" id="KW-0949">S-adenosyl-L-methionine</keyword>
<evidence type="ECO:0000256" key="3">
    <source>
        <dbReference type="ARBA" id="ARBA00022679"/>
    </source>
</evidence>
<organism evidence="10 11">
    <name type="scientific">Oceanidesulfovibrio marinus</name>
    <dbReference type="NCBI Taxonomy" id="370038"/>
    <lineage>
        <taxon>Bacteria</taxon>
        <taxon>Pseudomonadati</taxon>
        <taxon>Thermodesulfobacteriota</taxon>
        <taxon>Desulfovibrionia</taxon>
        <taxon>Desulfovibrionales</taxon>
        <taxon>Desulfovibrionaceae</taxon>
        <taxon>Oceanidesulfovibrio</taxon>
    </lineage>
</organism>
<accession>A0A6P1ZKN1</accession>
<feature type="binding site" evidence="7">
    <location>
        <position position="105"/>
    </location>
    <ligand>
        <name>S-adenosyl-L-methionine</name>
        <dbReference type="ChEBI" id="CHEBI:59789"/>
    </ligand>
</feature>
<keyword evidence="1 7" id="KW-0820">tRNA-binding</keyword>